<comment type="subunit">
    <text evidence="6">Part of the 30S ribosomal subunit. Contacts proteins S9 and S11.</text>
</comment>
<dbReference type="InterPro" id="IPR023798">
    <property type="entry name" value="Ribosomal_uS7_dom"/>
</dbReference>
<evidence type="ECO:0000256" key="5">
    <source>
        <dbReference type="ARBA" id="ARBA00023274"/>
    </source>
</evidence>
<evidence type="ECO:0000259" key="7">
    <source>
        <dbReference type="Pfam" id="PF00177"/>
    </source>
</evidence>
<keyword evidence="5 6" id="KW-0687">Ribonucleoprotein</keyword>
<name>A0A2M7BFC2_9BACT</name>
<organism evidence="8 9">
    <name type="scientific">Candidatus Shapirobacteria bacterium CG03_land_8_20_14_0_80_39_12</name>
    <dbReference type="NCBI Taxonomy" id="1974879"/>
    <lineage>
        <taxon>Bacteria</taxon>
        <taxon>Candidatus Shapironibacteriota</taxon>
    </lineage>
</organism>
<keyword evidence="6" id="KW-0820">tRNA-binding</keyword>
<accession>A0A2M7BFC2</accession>
<protein>
    <recommendedName>
        <fullName evidence="6">Small ribosomal subunit protein uS7</fullName>
    </recommendedName>
</protein>
<dbReference type="EMBL" id="PEVC01000011">
    <property type="protein sequence ID" value="PIV01796.1"/>
    <property type="molecule type" value="Genomic_DNA"/>
</dbReference>
<dbReference type="InterPro" id="IPR036823">
    <property type="entry name" value="Ribosomal_uS7_dom_sf"/>
</dbReference>
<dbReference type="GO" id="GO:0003735">
    <property type="term" value="F:structural constituent of ribosome"/>
    <property type="evidence" value="ECO:0007669"/>
    <property type="project" value="InterPro"/>
</dbReference>
<dbReference type="FunFam" id="1.10.455.10:FF:000001">
    <property type="entry name" value="30S ribosomal protein S7"/>
    <property type="match status" value="1"/>
</dbReference>
<comment type="function">
    <text evidence="6">One of the primary rRNA binding proteins, it binds directly to 16S rRNA where it nucleates assembly of the head domain of the 30S subunit. Is located at the subunit interface close to the decoding center, probably blocks exit of the E-site tRNA.</text>
</comment>
<gene>
    <name evidence="6" type="primary">rpsG</name>
    <name evidence="8" type="ORF">COS54_00440</name>
</gene>
<evidence type="ECO:0000313" key="9">
    <source>
        <dbReference type="Proteomes" id="UP000229631"/>
    </source>
</evidence>
<dbReference type="InterPro" id="IPR000235">
    <property type="entry name" value="Ribosomal_uS7"/>
</dbReference>
<feature type="domain" description="Small ribosomal subunit protein uS7" evidence="7">
    <location>
        <begin position="2"/>
        <end position="152"/>
    </location>
</feature>
<dbReference type="NCBIfam" id="TIGR01029">
    <property type="entry name" value="rpsG_bact"/>
    <property type="match status" value="1"/>
</dbReference>
<dbReference type="GO" id="GO:0019843">
    <property type="term" value="F:rRNA binding"/>
    <property type="evidence" value="ECO:0007669"/>
    <property type="project" value="UniProtKB-UniRule"/>
</dbReference>
<evidence type="ECO:0000256" key="6">
    <source>
        <dbReference type="HAMAP-Rule" id="MF_00480"/>
    </source>
</evidence>
<proteinExistence type="inferred from homology"/>
<dbReference type="GO" id="GO:0006412">
    <property type="term" value="P:translation"/>
    <property type="evidence" value="ECO:0007669"/>
    <property type="project" value="UniProtKB-UniRule"/>
</dbReference>
<evidence type="ECO:0000256" key="3">
    <source>
        <dbReference type="ARBA" id="ARBA00022884"/>
    </source>
</evidence>
<evidence type="ECO:0000256" key="1">
    <source>
        <dbReference type="ARBA" id="ARBA00007151"/>
    </source>
</evidence>
<dbReference type="SUPFAM" id="SSF47973">
    <property type="entry name" value="Ribosomal protein S7"/>
    <property type="match status" value="1"/>
</dbReference>
<dbReference type="InterPro" id="IPR005717">
    <property type="entry name" value="Ribosomal_uS7_bac/org-type"/>
</dbReference>
<dbReference type="CDD" id="cd14869">
    <property type="entry name" value="uS7_Bacteria"/>
    <property type="match status" value="1"/>
</dbReference>
<keyword evidence="3 6" id="KW-0694">RNA-binding</keyword>
<dbReference type="HAMAP" id="MF_00480_B">
    <property type="entry name" value="Ribosomal_uS7_B"/>
    <property type="match status" value="1"/>
</dbReference>
<dbReference type="Proteomes" id="UP000229631">
    <property type="component" value="Unassembled WGS sequence"/>
</dbReference>
<sequence>MPRSGQVKKRESLPDAIFGDNLVGKMINRAMRNGKKSAAEKQVYHALTIIKTKLNQDPLLAFHQAIENVKPPMEVRSRRVGGAAYQIPTPVRGDRKESLAIRWIIISALKRPSKEFHSFAEKLAAELLDAYNNVGGAVKKKEDTLRMAEANKAFAHFRW</sequence>
<dbReference type="Pfam" id="PF00177">
    <property type="entry name" value="Ribosomal_S7"/>
    <property type="match status" value="1"/>
</dbReference>
<comment type="similarity">
    <text evidence="1 6">Belongs to the universal ribosomal protein uS7 family.</text>
</comment>
<comment type="caution">
    <text evidence="8">The sequence shown here is derived from an EMBL/GenBank/DDBJ whole genome shotgun (WGS) entry which is preliminary data.</text>
</comment>
<keyword evidence="4 6" id="KW-0689">Ribosomal protein</keyword>
<dbReference type="Gene3D" id="1.10.455.10">
    <property type="entry name" value="Ribosomal protein S7 domain"/>
    <property type="match status" value="1"/>
</dbReference>
<dbReference type="GO" id="GO:0000049">
    <property type="term" value="F:tRNA binding"/>
    <property type="evidence" value="ECO:0007669"/>
    <property type="project" value="UniProtKB-UniRule"/>
</dbReference>
<evidence type="ECO:0000313" key="8">
    <source>
        <dbReference type="EMBL" id="PIV01796.1"/>
    </source>
</evidence>
<keyword evidence="2 6" id="KW-0699">rRNA-binding</keyword>
<reference evidence="9" key="1">
    <citation type="submission" date="2017-09" db="EMBL/GenBank/DDBJ databases">
        <title>Depth-based differentiation of microbial function through sediment-hosted aquifers and enrichment of novel symbionts in the deep terrestrial subsurface.</title>
        <authorList>
            <person name="Probst A.J."/>
            <person name="Ladd B."/>
            <person name="Jarett J.K."/>
            <person name="Geller-Mcgrath D.E."/>
            <person name="Sieber C.M.K."/>
            <person name="Emerson J.B."/>
            <person name="Anantharaman K."/>
            <person name="Thomas B.C."/>
            <person name="Malmstrom R."/>
            <person name="Stieglmeier M."/>
            <person name="Klingl A."/>
            <person name="Woyke T."/>
            <person name="Ryan C.M."/>
            <person name="Banfield J.F."/>
        </authorList>
    </citation>
    <scope>NUCLEOTIDE SEQUENCE [LARGE SCALE GENOMIC DNA]</scope>
</reference>
<dbReference type="GO" id="GO:0015935">
    <property type="term" value="C:small ribosomal subunit"/>
    <property type="evidence" value="ECO:0007669"/>
    <property type="project" value="InterPro"/>
</dbReference>
<dbReference type="AlphaFoldDB" id="A0A2M7BFC2"/>
<dbReference type="PANTHER" id="PTHR11205">
    <property type="entry name" value="RIBOSOMAL PROTEIN S7"/>
    <property type="match status" value="1"/>
</dbReference>
<evidence type="ECO:0000256" key="2">
    <source>
        <dbReference type="ARBA" id="ARBA00022730"/>
    </source>
</evidence>
<dbReference type="PIRSF" id="PIRSF002122">
    <property type="entry name" value="RPS7p_RPS7a_RPS5e_RPS7o"/>
    <property type="match status" value="1"/>
</dbReference>
<evidence type="ECO:0000256" key="4">
    <source>
        <dbReference type="ARBA" id="ARBA00022980"/>
    </source>
</evidence>